<evidence type="ECO:0000256" key="9">
    <source>
        <dbReference type="SAM" id="Phobius"/>
    </source>
</evidence>
<dbReference type="RefSeq" id="XP_017330638.1">
    <property type="nucleotide sequence ID" value="XM_017475149.2"/>
</dbReference>
<dbReference type="GeneID" id="108269330"/>
<evidence type="ECO:0000313" key="13">
    <source>
        <dbReference type="RefSeq" id="XP_017330638.1"/>
    </source>
</evidence>
<keyword evidence="12" id="KW-1185">Reference proteome</keyword>
<dbReference type="OMA" id="HNRFSTM"/>
<dbReference type="OrthoDB" id="10037706at2759"/>
<evidence type="ECO:0000256" key="3">
    <source>
        <dbReference type="ARBA" id="ARBA00022692"/>
    </source>
</evidence>
<keyword evidence="3 8" id="KW-0812">Transmembrane</keyword>
<evidence type="ECO:0000256" key="6">
    <source>
        <dbReference type="ARBA" id="ARBA00022989"/>
    </source>
</evidence>
<keyword evidence="4 10" id="KW-0732">Signal</keyword>
<comment type="subcellular location">
    <subcellularLocation>
        <location evidence="1">Endoplasmic reticulum membrane</location>
        <topology evidence="1">Single-pass type I membrane protein</topology>
    </subcellularLocation>
    <subcellularLocation>
        <location evidence="8">Membrane</location>
        <topology evidence="8">Single-pass type I membrane protein</topology>
    </subcellularLocation>
</comment>
<keyword evidence="6 9" id="KW-1133">Transmembrane helix</keyword>
<dbReference type="Proteomes" id="UP000221080">
    <property type="component" value="Chromosome 8"/>
</dbReference>
<dbReference type="KEGG" id="ipu:108269330"/>
<evidence type="ECO:0000256" key="2">
    <source>
        <dbReference type="ARBA" id="ARBA00007104"/>
    </source>
</evidence>
<comment type="similarity">
    <text evidence="2 8">Belongs to the EMP24/GP25L family.</text>
</comment>
<dbReference type="PANTHER" id="PTHR22811">
    <property type="entry name" value="TRANSMEMBRANE EMP24 DOMAIN-CONTAINING PROTEIN"/>
    <property type="match status" value="1"/>
</dbReference>
<feature type="signal peptide" evidence="10">
    <location>
        <begin position="1"/>
        <end position="22"/>
    </location>
</feature>
<evidence type="ECO:0000256" key="8">
    <source>
        <dbReference type="RuleBase" id="RU003827"/>
    </source>
</evidence>
<dbReference type="STRING" id="7998.ENSIPUP00000004629"/>
<dbReference type="InterPro" id="IPR015720">
    <property type="entry name" value="Emp24-like"/>
</dbReference>
<evidence type="ECO:0000256" key="4">
    <source>
        <dbReference type="ARBA" id="ARBA00022729"/>
    </source>
</evidence>
<evidence type="ECO:0000259" key="11">
    <source>
        <dbReference type="PROSITE" id="PS50866"/>
    </source>
</evidence>
<dbReference type="GO" id="GO:0005789">
    <property type="term" value="C:endoplasmic reticulum membrane"/>
    <property type="evidence" value="ECO:0007669"/>
    <property type="project" value="UniProtKB-SubCell"/>
</dbReference>
<evidence type="ECO:0000256" key="7">
    <source>
        <dbReference type="ARBA" id="ARBA00023136"/>
    </source>
</evidence>
<feature type="domain" description="GOLD" evidence="11">
    <location>
        <begin position="53"/>
        <end position="138"/>
    </location>
</feature>
<keyword evidence="7 9" id="KW-0472">Membrane</keyword>
<evidence type="ECO:0000256" key="1">
    <source>
        <dbReference type="ARBA" id="ARBA00004115"/>
    </source>
</evidence>
<dbReference type="InterPro" id="IPR009038">
    <property type="entry name" value="GOLD_dom"/>
</dbReference>
<proteinExistence type="inferred from homology"/>
<dbReference type="PROSITE" id="PS50866">
    <property type="entry name" value="GOLD"/>
    <property type="match status" value="1"/>
</dbReference>
<dbReference type="AlphaFoldDB" id="A0A2D0RJE1"/>
<dbReference type="SMART" id="SM01190">
    <property type="entry name" value="EMP24_GP25L"/>
    <property type="match status" value="1"/>
</dbReference>
<organism evidence="12 13">
    <name type="scientific">Ictalurus punctatus</name>
    <name type="common">Channel catfish</name>
    <name type="synonym">Silurus punctatus</name>
    <dbReference type="NCBI Taxonomy" id="7998"/>
    <lineage>
        <taxon>Eukaryota</taxon>
        <taxon>Metazoa</taxon>
        <taxon>Chordata</taxon>
        <taxon>Craniata</taxon>
        <taxon>Vertebrata</taxon>
        <taxon>Euteleostomi</taxon>
        <taxon>Actinopterygii</taxon>
        <taxon>Neopterygii</taxon>
        <taxon>Teleostei</taxon>
        <taxon>Ostariophysi</taxon>
        <taxon>Siluriformes</taxon>
        <taxon>Ictaluridae</taxon>
        <taxon>Ictalurus</taxon>
    </lineage>
</organism>
<reference evidence="12" key="1">
    <citation type="journal article" date="2016" name="Nat. Commun.">
        <title>The channel catfish genome sequence provides insights into the evolution of scale formation in teleosts.</title>
        <authorList>
            <person name="Liu Z."/>
            <person name="Liu S."/>
            <person name="Yao J."/>
            <person name="Bao L."/>
            <person name="Zhang J."/>
            <person name="Li Y."/>
            <person name="Jiang C."/>
            <person name="Sun L."/>
            <person name="Wang R."/>
            <person name="Zhang Y."/>
            <person name="Zhou T."/>
            <person name="Zeng Q."/>
            <person name="Fu Q."/>
            <person name="Gao S."/>
            <person name="Li N."/>
            <person name="Koren S."/>
            <person name="Jiang Y."/>
            <person name="Zimin A."/>
            <person name="Xu P."/>
            <person name="Phillippy A.M."/>
            <person name="Geng X."/>
            <person name="Song L."/>
            <person name="Sun F."/>
            <person name="Li C."/>
            <person name="Wang X."/>
            <person name="Chen A."/>
            <person name="Jin Y."/>
            <person name="Yuan Z."/>
            <person name="Yang Y."/>
            <person name="Tan S."/>
            <person name="Peatman E."/>
            <person name="Lu J."/>
            <person name="Qin Z."/>
            <person name="Dunham R."/>
            <person name="Li Z."/>
            <person name="Sonstegard T."/>
            <person name="Feng J."/>
            <person name="Danzmann R.G."/>
            <person name="Schroeder S."/>
            <person name="Scheffler B."/>
            <person name="Duke M.V."/>
            <person name="Ballard L."/>
            <person name="Kucuktas H."/>
            <person name="Kaltenboeck L."/>
            <person name="Liu H."/>
            <person name="Armbruster J."/>
            <person name="Xie Y."/>
            <person name="Kirby M.L."/>
            <person name="Tian Y."/>
            <person name="Flanagan M.E."/>
            <person name="Mu W."/>
            <person name="Waldbieser G.C."/>
        </authorList>
    </citation>
    <scope>NUCLEOTIDE SEQUENCE [LARGE SCALE GENOMIC DNA]</scope>
    <source>
        <strain evidence="12">SDA103</strain>
    </source>
</reference>
<dbReference type="Pfam" id="PF01105">
    <property type="entry name" value="EMP24_GP25L"/>
    <property type="match status" value="1"/>
</dbReference>
<protein>
    <submittedName>
        <fullName evidence="13">Transmembrane emp24 domain-containing protein 6</fullName>
    </submittedName>
</protein>
<name>A0A2D0RJE1_ICTPU</name>
<feature type="chain" id="PRO_5012700260" evidence="10">
    <location>
        <begin position="23"/>
        <end position="240"/>
    </location>
</feature>
<evidence type="ECO:0000256" key="5">
    <source>
        <dbReference type="ARBA" id="ARBA00022824"/>
    </source>
</evidence>
<reference evidence="13" key="2">
    <citation type="submission" date="2025-08" db="UniProtKB">
        <authorList>
            <consortium name="RefSeq"/>
        </authorList>
    </citation>
    <scope>IDENTIFICATION</scope>
    <source>
        <tissue evidence="13">Blood</tissue>
    </source>
</reference>
<sequence>MSGKDIGVFLLLLILGWDCGKAMKDLHLEATDQEVFWGADQYDFAIVLPASGLECFWHFAHQGEHFYLNFMVQWATGVGVNRHLSVTVNAPGGLIMGSVDDVTGEIAFDAKETGFYQMCFSNFHNRFGSMQVFMNFGVYYQDSGDSKKDDNAKQLNSTLDTIEDSSTRLQSSVFHMWRYYSIERMRRATDYYLLQSNSNYISTWSAVLSLVIILSGYLQLFFLKRLFKTKQTTETEKPRC</sequence>
<accession>A0A2D0RJE1</accession>
<feature type="transmembrane region" description="Helical" evidence="9">
    <location>
        <begin position="204"/>
        <end position="223"/>
    </location>
</feature>
<gene>
    <name evidence="13" type="primary">LOC108269330</name>
</gene>
<evidence type="ECO:0000256" key="10">
    <source>
        <dbReference type="SAM" id="SignalP"/>
    </source>
</evidence>
<keyword evidence="5" id="KW-0256">Endoplasmic reticulum</keyword>
<evidence type="ECO:0000313" key="12">
    <source>
        <dbReference type="Proteomes" id="UP000221080"/>
    </source>
</evidence>